<keyword evidence="10 17" id="KW-0808">Transferase</keyword>
<dbReference type="Gene3D" id="3.50.30.10">
    <property type="entry name" value="Phosphohistidine domain"/>
    <property type="match status" value="1"/>
</dbReference>
<dbReference type="KEGG" id="cvc:BKX93_01430"/>
<evidence type="ECO:0000256" key="6">
    <source>
        <dbReference type="ARBA" id="ARBA00022448"/>
    </source>
</evidence>
<keyword evidence="6" id="KW-0813">Transport</keyword>
<keyword evidence="8" id="KW-0597">Phosphoprotein</keyword>
<dbReference type="SUPFAM" id="SSF51621">
    <property type="entry name" value="Phosphoenolpyruvate/pyruvate domain"/>
    <property type="match status" value="1"/>
</dbReference>
<evidence type="ECO:0000256" key="8">
    <source>
        <dbReference type="ARBA" id="ARBA00022553"/>
    </source>
</evidence>
<dbReference type="PROSITE" id="PS00742">
    <property type="entry name" value="PEP_ENZYMES_2"/>
    <property type="match status" value="1"/>
</dbReference>
<dbReference type="RefSeq" id="WP_070978283.1">
    <property type="nucleotide sequence ID" value="NZ_CP017707.1"/>
</dbReference>
<evidence type="ECO:0000256" key="2">
    <source>
        <dbReference type="ARBA" id="ARBA00001401"/>
    </source>
</evidence>
<dbReference type="PROSITE" id="PS51094">
    <property type="entry name" value="PTS_EIIA_TYPE_2"/>
    <property type="match status" value="1"/>
</dbReference>
<keyword evidence="11" id="KW-0598">Phosphotransferase system</keyword>
<dbReference type="Gene3D" id="3.20.20.60">
    <property type="entry name" value="Phosphoenolpyruvate-binding domains"/>
    <property type="match status" value="1"/>
</dbReference>
<evidence type="ECO:0000256" key="4">
    <source>
        <dbReference type="ARBA" id="ARBA00004496"/>
    </source>
</evidence>
<comment type="cofactor">
    <cofactor evidence="3">
        <name>Mg(2+)</name>
        <dbReference type="ChEBI" id="CHEBI:18420"/>
    </cofactor>
</comment>
<evidence type="ECO:0000313" key="17">
    <source>
        <dbReference type="EMBL" id="AOZ48785.1"/>
    </source>
</evidence>
<comment type="subcellular location">
    <subcellularLocation>
        <location evidence="4">Cytoplasm</location>
    </subcellularLocation>
</comment>
<dbReference type="Gene3D" id="3.40.930.10">
    <property type="entry name" value="Mannitol-specific EII, Chain A"/>
    <property type="match status" value="1"/>
</dbReference>
<keyword evidence="7" id="KW-0963">Cytoplasm</keyword>
<dbReference type="GO" id="GO:0009401">
    <property type="term" value="P:phosphoenolpyruvate-dependent sugar phosphotransferase system"/>
    <property type="evidence" value="ECO:0007669"/>
    <property type="project" value="UniProtKB-KW"/>
</dbReference>
<dbReference type="GO" id="GO:0046872">
    <property type="term" value="F:metal ion binding"/>
    <property type="evidence" value="ECO:0007669"/>
    <property type="project" value="UniProtKB-KW"/>
</dbReference>
<feature type="domain" description="HPr" evidence="16">
    <location>
        <begin position="2"/>
        <end position="94"/>
    </location>
</feature>
<dbReference type="InterPro" id="IPR015813">
    <property type="entry name" value="Pyrv/PenolPyrv_kinase-like_dom"/>
</dbReference>
<dbReference type="InterPro" id="IPR000032">
    <property type="entry name" value="HPr-like"/>
</dbReference>
<dbReference type="STRING" id="1108595.BKX93_01430"/>
<dbReference type="GeneID" id="68839887"/>
<evidence type="ECO:0000256" key="13">
    <source>
        <dbReference type="ARBA" id="ARBA00022777"/>
    </source>
</evidence>
<accession>A0A1D9LC19</accession>
<evidence type="ECO:0000256" key="7">
    <source>
        <dbReference type="ARBA" id="ARBA00022490"/>
    </source>
</evidence>
<dbReference type="InterPro" id="IPR036637">
    <property type="entry name" value="Phosphohistidine_dom_sf"/>
</dbReference>
<dbReference type="SUPFAM" id="SSF55594">
    <property type="entry name" value="HPr-like"/>
    <property type="match status" value="1"/>
</dbReference>
<evidence type="ECO:0000256" key="11">
    <source>
        <dbReference type="ARBA" id="ARBA00022683"/>
    </source>
</evidence>
<feature type="domain" description="PTS EIIA type-2" evidence="15">
    <location>
        <begin position="680"/>
        <end position="825"/>
    </location>
</feature>
<keyword evidence="17" id="KW-0670">Pyruvate</keyword>
<dbReference type="InterPro" id="IPR001020">
    <property type="entry name" value="PTS_HPr_His_P_site"/>
</dbReference>
<dbReference type="SUPFAM" id="SSF52009">
    <property type="entry name" value="Phosphohistidine domain"/>
    <property type="match status" value="1"/>
</dbReference>
<dbReference type="InterPro" id="IPR016152">
    <property type="entry name" value="PTrfase/Anion_transptr"/>
</dbReference>
<organism evidence="17 18">
    <name type="scientific">Chromobacterium vaccinii</name>
    <dbReference type="NCBI Taxonomy" id="1108595"/>
    <lineage>
        <taxon>Bacteria</taxon>
        <taxon>Pseudomonadati</taxon>
        <taxon>Pseudomonadota</taxon>
        <taxon>Betaproteobacteria</taxon>
        <taxon>Neisseriales</taxon>
        <taxon>Chromobacteriaceae</taxon>
        <taxon>Chromobacterium</taxon>
    </lineage>
</organism>
<evidence type="ECO:0000313" key="18">
    <source>
        <dbReference type="Proteomes" id="UP000178776"/>
    </source>
</evidence>
<dbReference type="PRINTS" id="PR01736">
    <property type="entry name" value="PHPHTRNFRASE"/>
</dbReference>
<dbReference type="Pfam" id="PF05524">
    <property type="entry name" value="PEP-utilisers_N"/>
    <property type="match status" value="1"/>
</dbReference>
<dbReference type="GO" id="GO:0005737">
    <property type="term" value="C:cytoplasm"/>
    <property type="evidence" value="ECO:0007669"/>
    <property type="project" value="UniProtKB-SubCell"/>
</dbReference>
<comment type="similarity">
    <text evidence="5">Belongs to the PEP-utilizing enzyme family.</text>
</comment>
<keyword evidence="13" id="KW-0418">Kinase</keyword>
<dbReference type="PROSITE" id="PS00369">
    <property type="entry name" value="PTS_HPR_HIS"/>
    <property type="match status" value="1"/>
</dbReference>
<dbReference type="CDD" id="cd00211">
    <property type="entry name" value="PTS_IIA_fru"/>
    <property type="match status" value="1"/>
</dbReference>
<dbReference type="InterPro" id="IPR002178">
    <property type="entry name" value="PTS_EIIA_type-2_dom"/>
</dbReference>
<evidence type="ECO:0000256" key="10">
    <source>
        <dbReference type="ARBA" id="ARBA00022679"/>
    </source>
</evidence>
<dbReference type="Pfam" id="PF00391">
    <property type="entry name" value="PEP-utilizers"/>
    <property type="match status" value="1"/>
</dbReference>
<reference evidence="17 18" key="1">
    <citation type="submission" date="2016-10" db="EMBL/GenBank/DDBJ databases">
        <title>Chromobacterium muskegensis sp. nov., an insecticidal bacterium isolated from Sphagnum bogs.</title>
        <authorList>
            <person name="Sparks M.E."/>
            <person name="Blackburn M.B."/>
            <person name="Gundersen-Rindal D.E."/>
            <person name="Mitchell A."/>
            <person name="Farrar R."/>
            <person name="Kuhar D."/>
        </authorList>
    </citation>
    <scope>NUCLEOTIDE SEQUENCE [LARGE SCALE GENOMIC DNA]</scope>
    <source>
        <strain evidence="17 18">21-1</strain>
    </source>
</reference>
<gene>
    <name evidence="17" type="ORF">BKX93_01430</name>
</gene>
<keyword evidence="14" id="KW-0460">Magnesium</keyword>
<evidence type="ECO:0000256" key="12">
    <source>
        <dbReference type="ARBA" id="ARBA00022723"/>
    </source>
</evidence>
<evidence type="ECO:0000256" key="14">
    <source>
        <dbReference type="ARBA" id="ARBA00022842"/>
    </source>
</evidence>
<evidence type="ECO:0000256" key="3">
    <source>
        <dbReference type="ARBA" id="ARBA00001946"/>
    </source>
</evidence>
<dbReference type="InterPro" id="IPR050499">
    <property type="entry name" value="PEP-utilizing_PTS_enzyme"/>
</dbReference>
<dbReference type="InterPro" id="IPR008279">
    <property type="entry name" value="PEP-util_enz_mobile_dom"/>
</dbReference>
<keyword evidence="12" id="KW-0479">Metal-binding</keyword>
<dbReference type="InterPro" id="IPR035895">
    <property type="entry name" value="HPr-like_sf"/>
</dbReference>
<dbReference type="PROSITE" id="PS51350">
    <property type="entry name" value="PTS_HPR_DOM"/>
    <property type="match status" value="1"/>
</dbReference>
<dbReference type="Gene3D" id="3.30.1340.10">
    <property type="entry name" value="HPr-like"/>
    <property type="match status" value="1"/>
</dbReference>
<evidence type="ECO:0000256" key="1">
    <source>
        <dbReference type="ARBA" id="ARBA00000683"/>
    </source>
</evidence>
<dbReference type="EMBL" id="CP017707">
    <property type="protein sequence ID" value="AOZ48785.1"/>
    <property type="molecule type" value="Genomic_DNA"/>
</dbReference>
<dbReference type="PANTHER" id="PTHR46244:SF4">
    <property type="entry name" value="MULTIPHOSPHORYL TRANSFER PROTEIN 1-RELATED"/>
    <property type="match status" value="1"/>
</dbReference>
<protein>
    <submittedName>
        <fullName evidence="17">Phosphoenolpyruvate--protein phosphotransferase</fullName>
    </submittedName>
</protein>
<dbReference type="CDD" id="cd00367">
    <property type="entry name" value="PTS-HPr_like"/>
    <property type="match status" value="1"/>
</dbReference>
<comment type="catalytic activity">
    <reaction evidence="2">
        <text>D-fructose(out) + N(pros)-phospho-L-histidyl-[protein] = D-fructose 1-phosphate(in) + L-histidyl-[protein]</text>
        <dbReference type="Rhea" id="RHEA:49252"/>
        <dbReference type="Rhea" id="RHEA-COMP:9745"/>
        <dbReference type="Rhea" id="RHEA-COMP:9746"/>
        <dbReference type="ChEBI" id="CHEBI:29979"/>
        <dbReference type="ChEBI" id="CHEBI:37721"/>
        <dbReference type="ChEBI" id="CHEBI:58674"/>
        <dbReference type="ChEBI" id="CHEBI:64837"/>
        <dbReference type="EC" id="2.7.1.202"/>
    </reaction>
</comment>
<dbReference type="AlphaFoldDB" id="A0A1D9LC19"/>
<dbReference type="InterPro" id="IPR000121">
    <property type="entry name" value="PEP_util_C"/>
</dbReference>
<dbReference type="Proteomes" id="UP000178776">
    <property type="component" value="Chromosome"/>
</dbReference>
<sequence>MSHSLTLICPLPNGIHARPASRIAEFCAGFGAAIRWRNQRNGQWADAKSVLSLIGGDILFNDVVDIEIDGEGAARVADELGRFLRQTLPCCDEPVAAAPAASRALPRSLAELSPSPCFGQPAGLGVAIGELCVHRGFRMPEPAELPLSTDRDADLAALAVARRALAEQLRQQAERQGGEAAGVSRAHLAILSDPDFRARLDAAVADGAGPARAVAVVVAHYRAQLSKSASEYLREREMDIRDVGRRLLEALAPEIQRAGEALPEAALLWAEDLAPSELLALDRDKVKGLLLARGGLTSHTIILARAFSLPVLTGVQRAAIADGIGRTAVLDAGLGALFQSPDTVVLDYYREEEALLAAQRQRLAKASGGIAASADGHRLELAVNIASVAEAQLGFAQGADGVGLFRTEMLFMDADEPPGEDEQFQCYAEVVRLAAGRPVIIRTFDIGGDKPARCLPAPQESNPFLGYRAIRMYPDQEAAFRAQLRAILRASALGPVKVMIPMVATLGEARWARRLLEEERAALGRAEPVPLGIMLEVPSVLFQLDAFCREVDFFSVGSNDLTQYLFAADRDNERVGNLYDSLHPAFLAALNQAAATIHRHGRWIGLCGEAAAAPHALPLFLGMGLDELSMSAPSLQECRRRLRELDADRCRELLGRALACADGAEVRALVAAAAARPALPMLTADCLMPDAAWGSKAAAIKGLVDRLWLLERCDDRYGMEEDLWLREQAYSTGLGHGFAIPHAKSGHVLHPTLCLARLAQPVDWGASDGQPVDMVLLLAFNAADAGAAHLKFFSRLARLVMHEDFRQALRAERDPERLLALLRDRLEGAA</sequence>
<evidence type="ECO:0000259" key="15">
    <source>
        <dbReference type="PROSITE" id="PS51094"/>
    </source>
</evidence>
<dbReference type="InterPro" id="IPR006318">
    <property type="entry name" value="PTS_EI-like"/>
</dbReference>
<dbReference type="GO" id="GO:0008965">
    <property type="term" value="F:phosphoenolpyruvate-protein phosphotransferase activity"/>
    <property type="evidence" value="ECO:0007669"/>
    <property type="project" value="UniProtKB-EC"/>
</dbReference>
<dbReference type="PANTHER" id="PTHR46244">
    <property type="entry name" value="PHOSPHOENOLPYRUVATE-PROTEIN PHOSPHOTRANSFERASE"/>
    <property type="match status" value="1"/>
</dbReference>
<dbReference type="InterPro" id="IPR040442">
    <property type="entry name" value="Pyrv_kinase-like_dom_sf"/>
</dbReference>
<dbReference type="SUPFAM" id="SSF55804">
    <property type="entry name" value="Phoshotransferase/anion transport protein"/>
    <property type="match status" value="1"/>
</dbReference>
<dbReference type="GO" id="GO:0016301">
    <property type="term" value="F:kinase activity"/>
    <property type="evidence" value="ECO:0007669"/>
    <property type="project" value="UniProtKB-KW"/>
</dbReference>
<keyword evidence="9" id="KW-0762">Sugar transport</keyword>
<proteinExistence type="inferred from homology"/>
<dbReference type="InterPro" id="IPR036618">
    <property type="entry name" value="PtsI_HPr-bd_sf"/>
</dbReference>
<evidence type="ECO:0000256" key="9">
    <source>
        <dbReference type="ARBA" id="ARBA00022597"/>
    </source>
</evidence>
<dbReference type="Pfam" id="PF00381">
    <property type="entry name" value="PTS-HPr"/>
    <property type="match status" value="1"/>
</dbReference>
<evidence type="ECO:0000259" key="16">
    <source>
        <dbReference type="PROSITE" id="PS51350"/>
    </source>
</evidence>
<dbReference type="Pfam" id="PF02896">
    <property type="entry name" value="PEP-utilizers_C"/>
    <property type="match status" value="1"/>
</dbReference>
<dbReference type="Gene3D" id="1.10.274.10">
    <property type="entry name" value="PtsI, HPr-binding domain"/>
    <property type="match status" value="1"/>
</dbReference>
<evidence type="ECO:0000256" key="5">
    <source>
        <dbReference type="ARBA" id="ARBA00007837"/>
    </source>
</evidence>
<dbReference type="InterPro" id="IPR008731">
    <property type="entry name" value="PTS_EIN"/>
</dbReference>
<dbReference type="InterPro" id="IPR023151">
    <property type="entry name" value="PEP_util_CS"/>
</dbReference>
<dbReference type="Pfam" id="PF00359">
    <property type="entry name" value="PTS_EIIA_2"/>
    <property type="match status" value="1"/>
</dbReference>
<comment type="catalytic activity">
    <reaction evidence="1">
        <text>L-histidyl-[protein] + phosphoenolpyruvate = N(pros)-phospho-L-histidyl-[protein] + pyruvate</text>
        <dbReference type="Rhea" id="RHEA:23880"/>
        <dbReference type="Rhea" id="RHEA-COMP:9745"/>
        <dbReference type="Rhea" id="RHEA-COMP:9746"/>
        <dbReference type="ChEBI" id="CHEBI:15361"/>
        <dbReference type="ChEBI" id="CHEBI:29979"/>
        <dbReference type="ChEBI" id="CHEBI:58702"/>
        <dbReference type="ChEBI" id="CHEBI:64837"/>
        <dbReference type="EC" id="2.7.3.9"/>
    </reaction>
</comment>
<name>A0A1D9LC19_9NEIS</name>
<dbReference type="NCBIfam" id="TIGR01417">
    <property type="entry name" value="PTS_I_fam"/>
    <property type="match status" value="1"/>
</dbReference>
<dbReference type="SUPFAM" id="SSF47831">
    <property type="entry name" value="Enzyme I of the PEP:sugar phosphotransferase system HPr-binding (sub)domain"/>
    <property type="match status" value="1"/>
</dbReference>